<sequence>MLLTQLSDVTAKDGGTSSGGGGGGTLPPSPATTPFMVPLPVYLPKQPVAALDPAPQETLAPGECGRPKHQRWGDFFPETRKFYEMHVRQDKHSFHPQLPTQNIWGYDGILPGPTFEARYGEPIMVRIYNDLPANSIGFGSPEISTHLHNLHDGSESDGFTGDYYSRTKFGPTMTGPGAYKDHHYINCYAGYDAYHETEGDPREALGTLWYHDHRIDFTGPNVYKGLTGFYLLFDELDSGNENDPNPKALRLPSGVGKYDIPLVFQDKQFDLNGFLFFNQFEVDGILGDKFCVNGKIQPFFQVERRKYRFRLLDGGPSRFYEFYLSYNGVDQPFQYIANDGNLLPAPLTMSKVRLGVAERADIVIDFARYPKGAQLFIVNKLEQVNGRGPSGKILGQGTPILRFDVGDLPASPDNSRVPARLRELPPINLAEVVTTRRFEFANANGGWTVNGKLFDVLTATAKPKRNTAEIWVLKGGGGWSHPVHIHFEEGRILSRNGKPPEPHEAGRKDVYVLGPGHEVHVFLRFRDFEGKYMMHCHNLVHEDHAMMIRWDIVPP</sequence>
<evidence type="ECO:0000313" key="8">
    <source>
        <dbReference type="Proteomes" id="UP001596084"/>
    </source>
</evidence>
<dbReference type="InterPro" id="IPR008972">
    <property type="entry name" value="Cupredoxin"/>
</dbReference>
<dbReference type="Pfam" id="PF07732">
    <property type="entry name" value="Cu-oxidase_3"/>
    <property type="match status" value="1"/>
</dbReference>
<dbReference type="Pfam" id="PF07731">
    <property type="entry name" value="Cu-oxidase_2"/>
    <property type="match status" value="1"/>
</dbReference>
<keyword evidence="3" id="KW-0560">Oxidoreductase</keyword>
<evidence type="ECO:0000256" key="1">
    <source>
        <dbReference type="ARBA" id="ARBA00004418"/>
    </source>
</evidence>
<evidence type="ECO:0000259" key="5">
    <source>
        <dbReference type="Pfam" id="PF07731"/>
    </source>
</evidence>
<name>A0ABW0QAS7_9BURK</name>
<feature type="compositionally biased region" description="Gly residues" evidence="4">
    <location>
        <begin position="16"/>
        <end position="25"/>
    </location>
</feature>
<proteinExistence type="predicted"/>
<dbReference type="InterPro" id="IPR045087">
    <property type="entry name" value="Cu-oxidase_fam"/>
</dbReference>
<evidence type="ECO:0000256" key="4">
    <source>
        <dbReference type="SAM" id="MobiDB-lite"/>
    </source>
</evidence>
<feature type="domain" description="Plastocyanin-like" evidence="6">
    <location>
        <begin position="99"/>
        <end position="158"/>
    </location>
</feature>
<dbReference type="CDD" id="cd13889">
    <property type="entry name" value="CuRO_3_BOD"/>
    <property type="match status" value="1"/>
</dbReference>
<keyword evidence="2" id="KW-0479">Metal-binding</keyword>
<dbReference type="InterPro" id="IPR011707">
    <property type="entry name" value="Cu-oxidase-like_N"/>
</dbReference>
<reference evidence="8" key="1">
    <citation type="journal article" date="2019" name="Int. J. Syst. Evol. Microbiol.">
        <title>The Global Catalogue of Microorganisms (GCM) 10K type strain sequencing project: providing services to taxonomists for standard genome sequencing and annotation.</title>
        <authorList>
            <consortium name="The Broad Institute Genomics Platform"/>
            <consortium name="The Broad Institute Genome Sequencing Center for Infectious Disease"/>
            <person name="Wu L."/>
            <person name="Ma J."/>
        </authorList>
    </citation>
    <scope>NUCLEOTIDE SEQUENCE [LARGE SCALE GENOMIC DNA]</scope>
    <source>
        <strain evidence="8">CGMCC 4.7277</strain>
    </source>
</reference>
<evidence type="ECO:0000256" key="3">
    <source>
        <dbReference type="ARBA" id="ARBA00023002"/>
    </source>
</evidence>
<dbReference type="SUPFAM" id="SSF49503">
    <property type="entry name" value="Cupredoxins"/>
    <property type="match status" value="3"/>
</dbReference>
<dbReference type="EMBL" id="JBHSMX010000021">
    <property type="protein sequence ID" value="MFC5521999.1"/>
    <property type="molecule type" value="Genomic_DNA"/>
</dbReference>
<protein>
    <submittedName>
        <fullName evidence="7">Multicopper oxidase family protein</fullName>
    </submittedName>
</protein>
<comment type="subcellular location">
    <subcellularLocation>
        <location evidence="1">Periplasm</location>
    </subcellularLocation>
</comment>
<dbReference type="PROSITE" id="PS00080">
    <property type="entry name" value="MULTICOPPER_OXIDASE2"/>
    <property type="match status" value="1"/>
</dbReference>
<keyword evidence="8" id="KW-1185">Reference proteome</keyword>
<evidence type="ECO:0000259" key="6">
    <source>
        <dbReference type="Pfam" id="PF07732"/>
    </source>
</evidence>
<comment type="caution">
    <text evidence="7">The sequence shown here is derived from an EMBL/GenBank/DDBJ whole genome shotgun (WGS) entry which is preliminary data.</text>
</comment>
<dbReference type="CDD" id="cd13866">
    <property type="entry name" value="CuRO_2_BOD"/>
    <property type="match status" value="1"/>
</dbReference>
<dbReference type="PANTHER" id="PTHR48267:SF1">
    <property type="entry name" value="BILIRUBIN OXIDASE"/>
    <property type="match status" value="1"/>
</dbReference>
<accession>A0ABW0QAS7</accession>
<gene>
    <name evidence="7" type="ORF">ACFPP7_13915</name>
</gene>
<dbReference type="Gene3D" id="2.60.40.420">
    <property type="entry name" value="Cupredoxins - blue copper proteins"/>
    <property type="match status" value="3"/>
</dbReference>
<evidence type="ECO:0000256" key="2">
    <source>
        <dbReference type="ARBA" id="ARBA00022723"/>
    </source>
</evidence>
<dbReference type="Proteomes" id="UP001596084">
    <property type="component" value="Unassembled WGS sequence"/>
</dbReference>
<dbReference type="InterPro" id="IPR002355">
    <property type="entry name" value="Cu_oxidase_Cu_BS"/>
</dbReference>
<organism evidence="7 8">
    <name type="scientific">Polaromonas jejuensis</name>
    <dbReference type="NCBI Taxonomy" id="457502"/>
    <lineage>
        <taxon>Bacteria</taxon>
        <taxon>Pseudomonadati</taxon>
        <taxon>Pseudomonadota</taxon>
        <taxon>Betaproteobacteria</taxon>
        <taxon>Burkholderiales</taxon>
        <taxon>Comamonadaceae</taxon>
        <taxon>Polaromonas</taxon>
    </lineage>
</organism>
<feature type="domain" description="Plastocyanin-like" evidence="5">
    <location>
        <begin position="441"/>
        <end position="551"/>
    </location>
</feature>
<feature type="region of interest" description="Disordered" evidence="4">
    <location>
        <begin position="1"/>
        <end position="31"/>
    </location>
</feature>
<evidence type="ECO:0000313" key="7">
    <source>
        <dbReference type="EMBL" id="MFC5521999.1"/>
    </source>
</evidence>
<dbReference type="InterPro" id="IPR011706">
    <property type="entry name" value="Cu-oxidase_C"/>
</dbReference>
<dbReference type="PANTHER" id="PTHR48267">
    <property type="entry name" value="CUPREDOXIN SUPERFAMILY PROTEIN"/>
    <property type="match status" value="1"/>
</dbReference>